<keyword evidence="1" id="KW-0812">Transmembrane</keyword>
<evidence type="ECO:0000313" key="2">
    <source>
        <dbReference type="EMBL" id="BDS13208.1"/>
    </source>
</evidence>
<feature type="transmembrane region" description="Helical" evidence="1">
    <location>
        <begin position="128"/>
        <end position="151"/>
    </location>
</feature>
<dbReference type="Proteomes" id="UP001060919">
    <property type="component" value="Chromosome"/>
</dbReference>
<name>A0A915YHK5_9BACT</name>
<proteinExistence type="predicted"/>
<feature type="transmembrane region" description="Helical" evidence="1">
    <location>
        <begin position="28"/>
        <end position="51"/>
    </location>
</feature>
<evidence type="ECO:0000256" key="1">
    <source>
        <dbReference type="SAM" id="Phobius"/>
    </source>
</evidence>
<keyword evidence="3" id="KW-1185">Reference proteome</keyword>
<feature type="transmembrane region" description="Helical" evidence="1">
    <location>
        <begin position="171"/>
        <end position="189"/>
    </location>
</feature>
<gene>
    <name evidence="2" type="ORF">AsAng_0039370</name>
</gene>
<dbReference type="EMBL" id="AP026867">
    <property type="protein sequence ID" value="BDS13208.1"/>
    <property type="molecule type" value="Genomic_DNA"/>
</dbReference>
<feature type="transmembrane region" description="Helical" evidence="1">
    <location>
        <begin position="63"/>
        <end position="83"/>
    </location>
</feature>
<feature type="transmembrane region" description="Helical" evidence="1">
    <location>
        <begin position="89"/>
        <end position="108"/>
    </location>
</feature>
<protein>
    <submittedName>
        <fullName evidence="2">Uncharacterized protein</fullName>
    </submittedName>
</protein>
<evidence type="ECO:0000313" key="3">
    <source>
        <dbReference type="Proteomes" id="UP001060919"/>
    </source>
</evidence>
<keyword evidence="1" id="KW-1133">Transmembrane helix</keyword>
<keyword evidence="1" id="KW-0472">Membrane</keyword>
<dbReference type="AlphaFoldDB" id="A0A915YHK5"/>
<dbReference type="RefSeq" id="WP_264788500.1">
    <property type="nucleotide sequence ID" value="NZ_AP026867.1"/>
</dbReference>
<organism evidence="2 3">
    <name type="scientific">Aureispira anguillae</name>
    <dbReference type="NCBI Taxonomy" id="2864201"/>
    <lineage>
        <taxon>Bacteria</taxon>
        <taxon>Pseudomonadati</taxon>
        <taxon>Bacteroidota</taxon>
        <taxon>Saprospiria</taxon>
        <taxon>Saprospirales</taxon>
        <taxon>Saprospiraceae</taxon>
        <taxon>Aureispira</taxon>
    </lineage>
</organism>
<feature type="transmembrane region" description="Helical" evidence="1">
    <location>
        <begin position="201"/>
        <end position="220"/>
    </location>
</feature>
<dbReference type="KEGG" id="aup:AsAng_0039370"/>
<accession>A0A915YHK5</accession>
<reference evidence="2" key="1">
    <citation type="submission" date="2022-09" db="EMBL/GenBank/DDBJ databases">
        <title>Aureispira anguillicida sp. nov., isolated from Leptocephalus of Japanese eel Anguilla japonica.</title>
        <authorList>
            <person name="Yuasa K."/>
            <person name="Mekata T."/>
            <person name="Ikunari K."/>
        </authorList>
    </citation>
    <scope>NUCLEOTIDE SEQUENCE</scope>
    <source>
        <strain evidence="2">EL160426</strain>
    </source>
</reference>
<feature type="transmembrane region" description="Helical" evidence="1">
    <location>
        <begin position="259"/>
        <end position="277"/>
    </location>
</feature>
<feature type="transmembrane region" description="Helical" evidence="1">
    <location>
        <begin position="226"/>
        <end position="247"/>
    </location>
</feature>
<sequence>MSLYLPIWCCWVVLFSLPTEFLQVEIPLWLWVIFVLGIDVGHVWSTIFRTYLDPEEFGRHQKLLLIAPFISFILVALISWISIFWFWRLLAYLALFHFVKQQYGFLALYKMKAKDFGVSKFFNDKWTLYWATLYPVLYWHLAEGLHFNWFVEHDFLSLRPLLLGNSLLDLYILPFFNGLYWLIIIGWAIEEIQSAQQLNLGKLLWMLTTAVNWYAGIVYFNSDLVFTITNVVAHGIPYLSLIIYYQHQKAKLKSPKRSSSWKLAFFILFVVFLLAWLEEYCWDMFIYGERASFFEAILAYPFELLEQPFAQAIAIAALTLPQLTHYIIDGFIWKSNAANPYVKQIFSTKSSQ</sequence>